<keyword evidence="3" id="KW-1185">Reference proteome</keyword>
<protein>
    <submittedName>
        <fullName evidence="2">Chromosome segregation protein SMC</fullName>
    </submittedName>
</protein>
<dbReference type="PANTHER" id="PTHR32182:SF22">
    <property type="entry name" value="ATP-DEPENDENT ENDONUCLEASE, OLD FAMILY-RELATED"/>
    <property type="match status" value="1"/>
</dbReference>
<dbReference type="GO" id="GO:0005524">
    <property type="term" value="F:ATP binding"/>
    <property type="evidence" value="ECO:0007669"/>
    <property type="project" value="InterPro"/>
</dbReference>
<comment type="caution">
    <text evidence="2">The sequence shown here is derived from an EMBL/GenBank/DDBJ whole genome shotgun (WGS) entry which is preliminary data.</text>
</comment>
<dbReference type="RefSeq" id="WP_147162352.1">
    <property type="nucleotide sequence ID" value="NZ_BJZO01000007.1"/>
</dbReference>
<dbReference type="GO" id="GO:0016887">
    <property type="term" value="F:ATP hydrolysis activity"/>
    <property type="evidence" value="ECO:0007669"/>
    <property type="project" value="InterPro"/>
</dbReference>
<feature type="domain" description="ATPase AAA-type core" evidence="1">
    <location>
        <begin position="243"/>
        <end position="326"/>
    </location>
</feature>
<reference evidence="2 3" key="1">
    <citation type="submission" date="2019-07" db="EMBL/GenBank/DDBJ databases">
        <title>Whole genome shotgun sequence of Rhodospirillum oryzae NBRC 107573.</title>
        <authorList>
            <person name="Hosoyama A."/>
            <person name="Uohara A."/>
            <person name="Ohji S."/>
            <person name="Ichikawa N."/>
        </authorList>
    </citation>
    <scope>NUCLEOTIDE SEQUENCE [LARGE SCALE GENOMIC DNA]</scope>
    <source>
        <strain evidence="2 3">NBRC 107573</strain>
    </source>
</reference>
<dbReference type="PANTHER" id="PTHR32182">
    <property type="entry name" value="DNA REPLICATION AND REPAIR PROTEIN RECF"/>
    <property type="match status" value="1"/>
</dbReference>
<dbReference type="Proteomes" id="UP000321567">
    <property type="component" value="Unassembled WGS sequence"/>
</dbReference>
<evidence type="ECO:0000313" key="3">
    <source>
        <dbReference type="Proteomes" id="UP000321567"/>
    </source>
</evidence>
<dbReference type="InterPro" id="IPR027417">
    <property type="entry name" value="P-loop_NTPase"/>
</dbReference>
<feature type="domain" description="ATPase AAA-type core" evidence="1">
    <location>
        <begin position="36"/>
        <end position="118"/>
    </location>
</feature>
<gene>
    <name evidence="2" type="ORF">ROR02_04180</name>
</gene>
<dbReference type="GO" id="GO:0006302">
    <property type="term" value="P:double-strand break repair"/>
    <property type="evidence" value="ECO:0007669"/>
    <property type="project" value="TreeGrafter"/>
</dbReference>
<dbReference type="InterPro" id="IPR003959">
    <property type="entry name" value="ATPase_AAA_core"/>
</dbReference>
<dbReference type="AlphaFoldDB" id="A0A512H4B8"/>
<dbReference type="CDD" id="cd00267">
    <property type="entry name" value="ABC_ATPase"/>
    <property type="match status" value="1"/>
</dbReference>
<evidence type="ECO:0000313" key="2">
    <source>
        <dbReference type="EMBL" id="GEO80287.1"/>
    </source>
</evidence>
<dbReference type="Gene3D" id="3.40.50.300">
    <property type="entry name" value="P-loop containing nucleotide triphosphate hydrolases"/>
    <property type="match status" value="2"/>
</dbReference>
<name>A0A512H4B8_9PROT</name>
<dbReference type="Pfam" id="PF13304">
    <property type="entry name" value="AAA_21"/>
    <property type="match status" value="2"/>
</dbReference>
<dbReference type="GO" id="GO:0000731">
    <property type="term" value="P:DNA synthesis involved in DNA repair"/>
    <property type="evidence" value="ECO:0007669"/>
    <property type="project" value="TreeGrafter"/>
</dbReference>
<dbReference type="OrthoDB" id="7596665at2"/>
<organism evidence="2 3">
    <name type="scientific">Pararhodospirillum oryzae</name>
    <dbReference type="NCBI Taxonomy" id="478448"/>
    <lineage>
        <taxon>Bacteria</taxon>
        <taxon>Pseudomonadati</taxon>
        <taxon>Pseudomonadota</taxon>
        <taxon>Alphaproteobacteria</taxon>
        <taxon>Rhodospirillales</taxon>
        <taxon>Rhodospirillaceae</taxon>
        <taxon>Pararhodospirillum</taxon>
    </lineage>
</organism>
<dbReference type="SUPFAM" id="SSF52540">
    <property type="entry name" value="P-loop containing nucleoside triphosphate hydrolases"/>
    <property type="match status" value="1"/>
</dbReference>
<proteinExistence type="predicted"/>
<accession>A0A512H4B8</accession>
<dbReference type="EMBL" id="BJZO01000007">
    <property type="protein sequence ID" value="GEO80287.1"/>
    <property type="molecule type" value="Genomic_DNA"/>
</dbReference>
<dbReference type="InterPro" id="IPR014555">
    <property type="entry name" value="RecF-like"/>
</dbReference>
<dbReference type="PIRSF" id="PIRSF029347">
    <property type="entry name" value="RecF"/>
    <property type="match status" value="1"/>
</dbReference>
<sequence>MTPDAPLPLLNGRIVRLSVHGFRSLRAIEALELPRIAVLIGANGSGKSNVIRFLEMMSWMLRDGDLQEFVMEGGGGGDQFFMGPRQTPRIHAEIRIETDEGYHEYRFDLTHLSARDTVVIRNEAYRSFDKTKQASASWTEIDGFGKESTLPTLDYPIPKAICHLLGNCVPYHFHDTSDQAAIRLRWDVSDCVRLRSDGGNLGAVLLDLRENDPRRYQLITRQIGRVLPVFKDFVLEPMAGRVWLRWRGTQGDKTFGAHLTSDGSLRLFCLITLLNLPPERLPDVMLLDEPELGLHPHALALVAEMIKRVAEVRQIIIATQSPALVDCFDLENLIVARADNGETTLRPLARDQYQSWLDEE</sequence>
<evidence type="ECO:0000259" key="1">
    <source>
        <dbReference type="Pfam" id="PF13304"/>
    </source>
</evidence>